<comment type="caution">
    <text evidence="2">The sequence shown here is derived from an EMBL/GenBank/DDBJ whole genome shotgun (WGS) entry which is preliminary data.</text>
</comment>
<evidence type="ECO:0000313" key="2">
    <source>
        <dbReference type="EMBL" id="GGA29042.1"/>
    </source>
</evidence>
<dbReference type="Pfam" id="PF12102">
    <property type="entry name" value="MrcB_N"/>
    <property type="match status" value="1"/>
</dbReference>
<dbReference type="Proteomes" id="UP000620046">
    <property type="component" value="Unassembled WGS sequence"/>
</dbReference>
<name>A0ABQ1FSQ6_9GAMM</name>
<dbReference type="Gene3D" id="3.30.920.90">
    <property type="match status" value="1"/>
</dbReference>
<evidence type="ECO:0000259" key="1">
    <source>
        <dbReference type="Pfam" id="PF12102"/>
    </source>
</evidence>
<proteinExistence type="predicted"/>
<accession>A0ABQ1FSQ6</accession>
<dbReference type="RefSeq" id="WP_229720700.1">
    <property type="nucleotide sequence ID" value="NZ_BMJA01000001.1"/>
</dbReference>
<gene>
    <name evidence="2" type="ORF">GCM10010981_17370</name>
</gene>
<sequence>MGRQLKTTINRICELQPLYSSSNTPEMQERGNLIRTDLAQELRDRLRDLGRAFDPLFDDLAVEGSDGIGRKTEAPWVRLYSKAMSPTPREGFYIVIHFSANGSAFFVTIGCGSTIWSGGDLRPISDGQLKAKTTWARSVVEQRWGTLEPFSDAIALGARASFLFVHLAENRLPVAKEALRHTERIREFGERDQRLLGIFGDRFYKA</sequence>
<dbReference type="EMBL" id="BMJA01000001">
    <property type="protein sequence ID" value="GGA29042.1"/>
    <property type="molecule type" value="Genomic_DNA"/>
</dbReference>
<keyword evidence="3" id="KW-1185">Reference proteome</keyword>
<reference evidence="3" key="1">
    <citation type="journal article" date="2019" name="Int. J. Syst. Evol. Microbiol.">
        <title>The Global Catalogue of Microorganisms (GCM) 10K type strain sequencing project: providing services to taxonomists for standard genome sequencing and annotation.</title>
        <authorList>
            <consortium name="The Broad Institute Genomics Platform"/>
            <consortium name="The Broad Institute Genome Sequencing Center for Infectious Disease"/>
            <person name="Wu L."/>
            <person name="Ma J."/>
        </authorList>
    </citation>
    <scope>NUCLEOTIDE SEQUENCE [LARGE SCALE GENOMIC DNA]</scope>
    <source>
        <strain evidence="3">CGMCC 1.15439</strain>
    </source>
</reference>
<dbReference type="InterPro" id="IPR021961">
    <property type="entry name" value="McrB_DNA-bd"/>
</dbReference>
<feature type="domain" description="Type IV methyl-directed restriction enzyme EcoKMcrB subunit DNA-binding" evidence="1">
    <location>
        <begin position="29"/>
        <end position="140"/>
    </location>
</feature>
<evidence type="ECO:0000313" key="3">
    <source>
        <dbReference type="Proteomes" id="UP000620046"/>
    </source>
</evidence>
<protein>
    <recommendedName>
        <fullName evidence="1">Type IV methyl-directed restriction enzyme EcoKMcrB subunit DNA-binding domain-containing protein</fullName>
    </recommendedName>
</protein>
<organism evidence="2 3">
    <name type="scientific">Dyella nitratireducens</name>
    <dbReference type="NCBI Taxonomy" id="1849580"/>
    <lineage>
        <taxon>Bacteria</taxon>
        <taxon>Pseudomonadati</taxon>
        <taxon>Pseudomonadota</taxon>
        <taxon>Gammaproteobacteria</taxon>
        <taxon>Lysobacterales</taxon>
        <taxon>Rhodanobacteraceae</taxon>
        <taxon>Dyella</taxon>
    </lineage>
</organism>